<gene>
    <name evidence="2" type="ORF">GCM10022392_08220</name>
</gene>
<feature type="chain" id="PRO_5045510038" description="Tetratricopeptide repeat protein" evidence="1">
    <location>
        <begin position="21"/>
        <end position="194"/>
    </location>
</feature>
<reference evidence="3" key="1">
    <citation type="journal article" date="2019" name="Int. J. Syst. Evol. Microbiol.">
        <title>The Global Catalogue of Microorganisms (GCM) 10K type strain sequencing project: providing services to taxonomists for standard genome sequencing and annotation.</title>
        <authorList>
            <consortium name="The Broad Institute Genomics Platform"/>
            <consortium name="The Broad Institute Genome Sequencing Center for Infectious Disease"/>
            <person name="Wu L."/>
            <person name="Ma J."/>
        </authorList>
    </citation>
    <scope>NUCLEOTIDE SEQUENCE [LARGE SCALE GENOMIC DNA]</scope>
    <source>
        <strain evidence="3">JCM 17085</strain>
    </source>
</reference>
<dbReference type="RefSeq" id="WP_345101184.1">
    <property type="nucleotide sequence ID" value="NZ_BAABCV010000002.1"/>
</dbReference>
<keyword evidence="1" id="KW-0732">Signal</keyword>
<accession>A0ABP7WHX5</accession>
<evidence type="ECO:0000313" key="2">
    <source>
        <dbReference type="EMBL" id="GAA4089232.1"/>
    </source>
</evidence>
<keyword evidence="3" id="KW-1185">Reference proteome</keyword>
<protein>
    <recommendedName>
        <fullName evidence="4">Tetratricopeptide repeat protein</fullName>
    </recommendedName>
</protein>
<name>A0ABP7WHX5_9SPHI</name>
<organism evidence="2 3">
    <name type="scientific">Mucilaginibacter panaciglaebae</name>
    <dbReference type="NCBI Taxonomy" id="502331"/>
    <lineage>
        <taxon>Bacteria</taxon>
        <taxon>Pseudomonadati</taxon>
        <taxon>Bacteroidota</taxon>
        <taxon>Sphingobacteriia</taxon>
        <taxon>Sphingobacteriales</taxon>
        <taxon>Sphingobacteriaceae</taxon>
        <taxon>Mucilaginibacter</taxon>
    </lineage>
</organism>
<evidence type="ECO:0000256" key="1">
    <source>
        <dbReference type="SAM" id="SignalP"/>
    </source>
</evidence>
<evidence type="ECO:0000313" key="3">
    <source>
        <dbReference type="Proteomes" id="UP001500841"/>
    </source>
</evidence>
<feature type="signal peptide" evidence="1">
    <location>
        <begin position="1"/>
        <end position="20"/>
    </location>
</feature>
<evidence type="ECO:0008006" key="4">
    <source>
        <dbReference type="Google" id="ProtNLM"/>
    </source>
</evidence>
<comment type="caution">
    <text evidence="2">The sequence shown here is derived from an EMBL/GenBank/DDBJ whole genome shotgun (WGS) entry which is preliminary data.</text>
</comment>
<sequence length="194" mass="21530">MLRRFFLLFIIVVITGFARAQTRADAVYNKYLDFNLKRFEGKAADALKIGEDILSDAGQLPAKSQISFFNGLAKLYEDDSQSAEAIPLYEKVVAAQPNYYVAHRALGYLYLRPADELYARLESGTGDTETASLYKAAVLKAMPHLEKAEACDPSDETLALIKKLYTNIHDEAGLQSLGKRLTVLAKNCLDILSD</sequence>
<dbReference type="SUPFAM" id="SSF48452">
    <property type="entry name" value="TPR-like"/>
    <property type="match status" value="1"/>
</dbReference>
<dbReference type="EMBL" id="BAABCV010000002">
    <property type="protein sequence ID" value="GAA4089232.1"/>
    <property type="molecule type" value="Genomic_DNA"/>
</dbReference>
<dbReference type="Gene3D" id="1.25.40.10">
    <property type="entry name" value="Tetratricopeptide repeat domain"/>
    <property type="match status" value="1"/>
</dbReference>
<dbReference type="InterPro" id="IPR011990">
    <property type="entry name" value="TPR-like_helical_dom_sf"/>
</dbReference>
<dbReference type="Proteomes" id="UP001500841">
    <property type="component" value="Unassembled WGS sequence"/>
</dbReference>
<proteinExistence type="predicted"/>